<gene>
    <name evidence="1" type="ORF">MiSe_93400</name>
</gene>
<evidence type="ECO:0000313" key="2">
    <source>
        <dbReference type="Proteomes" id="UP001050975"/>
    </source>
</evidence>
<sequence>MNYHNRHKITDWEKFREFAKVHEDKTQVEMAKLWQGEISDRTLSYRVRLHRLRLASSCTNRLYTTDASGLDIMGWEKNGFYWKKKTYGYRERDEARRQAFLAELSTLPPSLIVR</sequence>
<dbReference type="RefSeq" id="WP_373873047.1">
    <property type="nucleotide sequence ID" value="NZ_BLAY01000385.1"/>
</dbReference>
<dbReference type="AlphaFoldDB" id="A0AAV3XR45"/>
<proteinExistence type="predicted"/>
<reference evidence="1" key="1">
    <citation type="submission" date="2019-10" db="EMBL/GenBank/DDBJ databases">
        <title>Draft genome sequece of Microseira wollei NIES-4236.</title>
        <authorList>
            <person name="Yamaguchi H."/>
            <person name="Suzuki S."/>
            <person name="Kawachi M."/>
        </authorList>
    </citation>
    <scope>NUCLEOTIDE SEQUENCE</scope>
    <source>
        <strain evidence="1">NIES-4236</strain>
    </source>
</reference>
<dbReference type="Proteomes" id="UP001050975">
    <property type="component" value="Unassembled WGS sequence"/>
</dbReference>
<comment type="caution">
    <text evidence="1">The sequence shown here is derived from an EMBL/GenBank/DDBJ whole genome shotgun (WGS) entry which is preliminary data.</text>
</comment>
<evidence type="ECO:0000313" key="1">
    <source>
        <dbReference type="EMBL" id="GET44510.1"/>
    </source>
</evidence>
<keyword evidence="2" id="KW-1185">Reference proteome</keyword>
<name>A0AAV3XR45_9CYAN</name>
<organism evidence="1 2">
    <name type="scientific">Microseira wollei NIES-4236</name>
    <dbReference type="NCBI Taxonomy" id="2530354"/>
    <lineage>
        <taxon>Bacteria</taxon>
        <taxon>Bacillati</taxon>
        <taxon>Cyanobacteriota</taxon>
        <taxon>Cyanophyceae</taxon>
        <taxon>Oscillatoriophycideae</taxon>
        <taxon>Aerosakkonematales</taxon>
        <taxon>Aerosakkonemataceae</taxon>
        <taxon>Microseira</taxon>
    </lineage>
</organism>
<accession>A0AAV3XR45</accession>
<dbReference type="EMBL" id="BLAY01000385">
    <property type="protein sequence ID" value="GET44510.1"/>
    <property type="molecule type" value="Genomic_DNA"/>
</dbReference>
<protein>
    <submittedName>
        <fullName evidence="1">Transposase, putative</fullName>
    </submittedName>
</protein>